<proteinExistence type="predicted"/>
<organism evidence="2 3">
    <name type="scientific">Actinopolymorpha rutila</name>
    <dbReference type="NCBI Taxonomy" id="446787"/>
    <lineage>
        <taxon>Bacteria</taxon>
        <taxon>Bacillati</taxon>
        <taxon>Actinomycetota</taxon>
        <taxon>Actinomycetes</taxon>
        <taxon>Propionibacteriales</taxon>
        <taxon>Actinopolymorphaceae</taxon>
        <taxon>Actinopolymorpha</taxon>
    </lineage>
</organism>
<dbReference type="InterPro" id="IPR021228">
    <property type="entry name" value="BrxD"/>
</dbReference>
<keyword evidence="3" id="KW-1185">Reference proteome</keyword>
<name>A0A852ZK60_9ACTN</name>
<dbReference type="Proteomes" id="UP000579605">
    <property type="component" value="Unassembled WGS sequence"/>
</dbReference>
<reference evidence="2 3" key="1">
    <citation type="submission" date="2020-07" db="EMBL/GenBank/DDBJ databases">
        <title>Sequencing the genomes of 1000 actinobacteria strains.</title>
        <authorList>
            <person name="Klenk H.-P."/>
        </authorList>
    </citation>
    <scope>NUCLEOTIDE SEQUENCE [LARGE SCALE GENOMIC DNA]</scope>
    <source>
        <strain evidence="2 3">DSM 18448</strain>
    </source>
</reference>
<dbReference type="NCBIfam" id="NF033438">
    <property type="entry name" value="BREX_BrxD"/>
    <property type="match status" value="1"/>
</dbReference>
<evidence type="ECO:0000313" key="3">
    <source>
        <dbReference type="Proteomes" id="UP000579605"/>
    </source>
</evidence>
<dbReference type="EMBL" id="JACBZH010000001">
    <property type="protein sequence ID" value="NYH92515.1"/>
    <property type="molecule type" value="Genomic_DNA"/>
</dbReference>
<dbReference type="SUPFAM" id="SSF52540">
    <property type="entry name" value="P-loop containing nucleoside triphosphate hydrolases"/>
    <property type="match status" value="1"/>
</dbReference>
<dbReference type="AlphaFoldDB" id="A0A852ZK60"/>
<evidence type="ECO:0000256" key="1">
    <source>
        <dbReference type="SAM" id="MobiDB-lite"/>
    </source>
</evidence>
<accession>A0A852ZK60</accession>
<evidence type="ECO:0008006" key="4">
    <source>
        <dbReference type="Google" id="ProtNLM"/>
    </source>
</evidence>
<dbReference type="InterPro" id="IPR027417">
    <property type="entry name" value="P-loop_NTPase"/>
</dbReference>
<gene>
    <name evidence="2" type="ORF">F4554_005153</name>
</gene>
<feature type="region of interest" description="Disordered" evidence="1">
    <location>
        <begin position="414"/>
        <end position="442"/>
    </location>
</feature>
<dbReference type="RefSeq" id="WP_179789932.1">
    <property type="nucleotide sequence ID" value="NZ_BAAARR010000043.1"/>
</dbReference>
<protein>
    <recommendedName>
        <fullName evidence="4">BREX system ATP-binding protein BrxD</fullName>
    </recommendedName>
</protein>
<comment type="caution">
    <text evidence="2">The sequence shown here is derived from an EMBL/GenBank/DDBJ whole genome shotgun (WGS) entry which is preliminary data.</text>
</comment>
<sequence length="442" mass="48480">MSISEQRRREVVDALRRGTVPQQGLDVLAVGLGRFESAVGEELGRIASGQAVFKAVRGEYGAGKTFFSRWLAERAKRAGLATTEVQISENETPLHRLETVYRRLTEHLATAEFTPSALRPIIDSWFFALEEDVLAEGQVDEDELERRVGELLEQRLAAVSRVAPSFAAALRAYRRASVAGDVAVAEGLMAWLGGQPHVGASVKRVAGIRGDLDHDGALGFLQGLLAVLRDSGHAGLLVVLDEVETLQRVRSDVRDKALNALRQLVDDVDSGRFPGLMLVITGTPAFFDGPQGMQRLAPLAQRLHVDFSTEPTFDNPRAVQIRLPGFDKDSLLELGSRVRGLYVQESSHRDRLTDLIDDAYIADLARAVAGHFGDKVGVAPRIFVKKLVDVLDRVDQHVSFDPRRDYSVRVSGQELTDAERATMPTPPPLASAESVDEIDLRL</sequence>
<evidence type="ECO:0000313" key="2">
    <source>
        <dbReference type="EMBL" id="NYH92515.1"/>
    </source>
</evidence>
<dbReference type="Pfam" id="PF10923">
    <property type="entry name" value="BrxC_BrxD"/>
    <property type="match status" value="1"/>
</dbReference>